<evidence type="ECO:0000256" key="1">
    <source>
        <dbReference type="SAM" id="MobiDB-lite"/>
    </source>
</evidence>
<gene>
    <name evidence="2" type="ORF">I79_010258</name>
</gene>
<sequence>MVEMTSSKGSSRSGNFDTTGWNPELKLLRILQASVEEDEENRLSRAQSEVSLDD</sequence>
<dbReference type="Pfam" id="PF15504">
    <property type="entry name" value="DUF4647"/>
    <property type="match status" value="1"/>
</dbReference>
<evidence type="ECO:0000313" key="2">
    <source>
        <dbReference type="EMBL" id="EGW06654.1"/>
    </source>
</evidence>
<reference evidence="3" key="1">
    <citation type="journal article" date="2011" name="Nat. Biotechnol.">
        <title>The genomic sequence of the Chinese hamster ovary (CHO)-K1 cell line.</title>
        <authorList>
            <person name="Xu X."/>
            <person name="Nagarajan H."/>
            <person name="Lewis N.E."/>
            <person name="Pan S."/>
            <person name="Cai Z."/>
            <person name="Liu X."/>
            <person name="Chen W."/>
            <person name="Xie M."/>
            <person name="Wang W."/>
            <person name="Hammond S."/>
            <person name="Andersen M.R."/>
            <person name="Neff N."/>
            <person name="Passarelli B."/>
            <person name="Koh W."/>
            <person name="Fan H.C."/>
            <person name="Wang J."/>
            <person name="Gui Y."/>
            <person name="Lee K.H."/>
            <person name="Betenbaugh M.J."/>
            <person name="Quake S.R."/>
            <person name="Famili I."/>
            <person name="Palsson B.O."/>
            <person name="Wang J."/>
        </authorList>
    </citation>
    <scope>NUCLEOTIDE SEQUENCE [LARGE SCALE GENOMIC DNA]</scope>
    <source>
        <strain evidence="3">CHO K1 cell line</strain>
    </source>
</reference>
<dbReference type="InterPro" id="IPR029134">
    <property type="entry name" value="DUF4647"/>
</dbReference>
<evidence type="ECO:0000313" key="3">
    <source>
        <dbReference type="Proteomes" id="UP000001075"/>
    </source>
</evidence>
<feature type="region of interest" description="Disordered" evidence="1">
    <location>
        <begin position="1"/>
        <end position="21"/>
    </location>
</feature>
<organism evidence="2 3">
    <name type="scientific">Cricetulus griseus</name>
    <name type="common">Chinese hamster</name>
    <name type="synonym">Cricetulus barabensis griseus</name>
    <dbReference type="NCBI Taxonomy" id="10029"/>
    <lineage>
        <taxon>Eukaryota</taxon>
        <taxon>Metazoa</taxon>
        <taxon>Chordata</taxon>
        <taxon>Craniata</taxon>
        <taxon>Vertebrata</taxon>
        <taxon>Euteleostomi</taxon>
        <taxon>Mammalia</taxon>
        <taxon>Eutheria</taxon>
        <taxon>Euarchontoglires</taxon>
        <taxon>Glires</taxon>
        <taxon>Rodentia</taxon>
        <taxon>Myomorpha</taxon>
        <taxon>Muroidea</taxon>
        <taxon>Cricetidae</taxon>
        <taxon>Cricetinae</taxon>
        <taxon>Cricetulus</taxon>
    </lineage>
</organism>
<accession>G3HHZ6</accession>
<dbReference type="PaxDb" id="10029-XP_007631830.1"/>
<name>G3HHZ6_CRIGR</name>
<dbReference type="Proteomes" id="UP000001075">
    <property type="component" value="Unassembled WGS sequence"/>
</dbReference>
<dbReference type="eggNOG" id="ENOG502SUB4">
    <property type="taxonomic scope" value="Eukaryota"/>
</dbReference>
<protein>
    <submittedName>
        <fullName evidence="2">Uncharacterized protein</fullName>
    </submittedName>
</protein>
<dbReference type="InParanoid" id="G3HHZ6"/>
<dbReference type="EMBL" id="JH000394">
    <property type="protein sequence ID" value="EGW06654.1"/>
    <property type="molecule type" value="Genomic_DNA"/>
</dbReference>
<dbReference type="AlphaFoldDB" id="G3HHZ6"/>
<proteinExistence type="predicted"/>
<dbReference type="STRING" id="10029.G3HHZ6"/>